<accession>A0A2G9ZKW9</accession>
<keyword evidence="1" id="KW-0732">Signal</keyword>
<dbReference type="InterPro" id="IPR015943">
    <property type="entry name" value="WD40/YVTN_repeat-like_dom_sf"/>
</dbReference>
<feature type="chain" id="PRO_5013567431" evidence="1">
    <location>
        <begin position="23"/>
        <end position="353"/>
    </location>
</feature>
<dbReference type="PROSITE" id="PS51257">
    <property type="entry name" value="PROKAR_LIPOPROTEIN"/>
    <property type="match status" value="1"/>
</dbReference>
<feature type="signal peptide" evidence="1">
    <location>
        <begin position="1"/>
        <end position="22"/>
    </location>
</feature>
<dbReference type="EMBL" id="PCSD01000052">
    <property type="protein sequence ID" value="PIP33794.1"/>
    <property type="molecule type" value="Genomic_DNA"/>
</dbReference>
<name>A0A2G9ZKW9_9BACT</name>
<dbReference type="Gene3D" id="2.130.10.10">
    <property type="entry name" value="YVTN repeat-like/Quinoprotein amine dehydrogenase"/>
    <property type="match status" value="2"/>
</dbReference>
<dbReference type="InterPro" id="IPR052025">
    <property type="entry name" value="Xyloglucanase_GH74"/>
</dbReference>
<evidence type="ECO:0000313" key="3">
    <source>
        <dbReference type="Proteomes" id="UP000230729"/>
    </source>
</evidence>
<dbReference type="AlphaFoldDB" id="A0A2G9ZKW9"/>
<proteinExistence type="predicted"/>
<dbReference type="Proteomes" id="UP000230729">
    <property type="component" value="Unassembled WGS sequence"/>
</dbReference>
<comment type="caution">
    <text evidence="2">The sequence shown here is derived from an EMBL/GenBank/DDBJ whole genome shotgun (WGS) entry which is preliminary data.</text>
</comment>
<dbReference type="PANTHER" id="PTHR43739:SF5">
    <property type="entry name" value="EXO-ALPHA-SIALIDASE"/>
    <property type="match status" value="1"/>
</dbReference>
<sequence length="353" mass="38362">MLKKIFLAGAPIWLVLSLSACSLGGGQANQAVDAGIFKSVNKGETWQQTALIPTVTGRPGSLGAVSVNTFVMDPSDHNGLYLGSVGQGLFYSYDGAASWQMAAGLGNATIRSVAVDPQYKCTLYAAVGNRLLQSTDCSRSWSQVYYDSDPKIAVNTVAIDYGQSAKIYIGTARGEVVRSQDRGQSWATIARLDNNIIRLLIDPVDSKIIFAVTEKKGIHRSRDGGQNWTDLSNGLKDFPDSRDFKDMVISPAKPGLIYLATGFGLIRSSDWGDTWESIELIPPDKKASINGIAVNPKDPQEIYYVTNTAFLRSTDGGASWITKRLPTSKNGWRLAIDPENPNVVYLAVWFPVK</sequence>
<evidence type="ECO:0000313" key="2">
    <source>
        <dbReference type="EMBL" id="PIP33794.1"/>
    </source>
</evidence>
<dbReference type="PANTHER" id="PTHR43739">
    <property type="entry name" value="XYLOGLUCANASE (EUROFUNG)"/>
    <property type="match status" value="1"/>
</dbReference>
<gene>
    <name evidence="2" type="ORF">COX22_02480</name>
</gene>
<dbReference type="GO" id="GO:0010411">
    <property type="term" value="P:xyloglucan metabolic process"/>
    <property type="evidence" value="ECO:0007669"/>
    <property type="project" value="TreeGrafter"/>
</dbReference>
<reference evidence="2 3" key="1">
    <citation type="submission" date="2017-09" db="EMBL/GenBank/DDBJ databases">
        <title>Depth-based differentiation of microbial function through sediment-hosted aquifers and enrichment of novel symbionts in the deep terrestrial subsurface.</title>
        <authorList>
            <person name="Probst A.J."/>
            <person name="Ladd B."/>
            <person name="Jarett J.K."/>
            <person name="Geller-Mcgrath D.E."/>
            <person name="Sieber C.M."/>
            <person name="Emerson J.B."/>
            <person name="Anantharaman K."/>
            <person name="Thomas B.C."/>
            <person name="Malmstrom R."/>
            <person name="Stieglmeier M."/>
            <person name="Klingl A."/>
            <person name="Woyke T."/>
            <person name="Ryan C.M."/>
            <person name="Banfield J.F."/>
        </authorList>
    </citation>
    <scope>NUCLEOTIDE SEQUENCE [LARGE SCALE GENOMIC DNA]</scope>
    <source>
        <strain evidence="2">CG23_combo_of_CG06-09_8_20_14_all_49_15</strain>
    </source>
</reference>
<organism evidence="2 3">
    <name type="scientific">Candidatus Falkowbacteria bacterium CG23_combo_of_CG06-09_8_20_14_all_49_15</name>
    <dbReference type="NCBI Taxonomy" id="1974572"/>
    <lineage>
        <taxon>Bacteria</taxon>
        <taxon>Candidatus Falkowiibacteriota</taxon>
    </lineage>
</organism>
<protein>
    <submittedName>
        <fullName evidence="2">Uncharacterized protein</fullName>
    </submittedName>
</protein>
<dbReference type="SUPFAM" id="SSF110296">
    <property type="entry name" value="Oligoxyloglucan reducing end-specific cellobiohydrolase"/>
    <property type="match status" value="2"/>
</dbReference>
<evidence type="ECO:0000256" key="1">
    <source>
        <dbReference type="SAM" id="SignalP"/>
    </source>
</evidence>